<dbReference type="GO" id="GO:0008270">
    <property type="term" value="F:zinc ion binding"/>
    <property type="evidence" value="ECO:0007669"/>
    <property type="project" value="UniProtKB-KW"/>
</dbReference>
<evidence type="ECO:0000256" key="1">
    <source>
        <dbReference type="PROSITE-ProRule" id="PRU00047"/>
    </source>
</evidence>
<dbReference type="Pfam" id="PF14392">
    <property type="entry name" value="zf-CCHC_4"/>
    <property type="match status" value="1"/>
</dbReference>
<dbReference type="EMBL" id="KK198755">
    <property type="protein sequence ID" value="KCW80721.1"/>
    <property type="molecule type" value="Genomic_DNA"/>
</dbReference>
<dbReference type="InterPro" id="IPR001878">
    <property type="entry name" value="Znf_CCHC"/>
</dbReference>
<dbReference type="SUPFAM" id="SSF57756">
    <property type="entry name" value="Retrovirus zinc finger-like domains"/>
    <property type="match status" value="1"/>
</dbReference>
<keyword evidence="1" id="KW-0863">Zinc-finger</keyword>
<sequence length="170" mass="19433">MKKAWRVDSVICTQKELGLFSFLFQSEEEKERVLKLGPWSFNNNLLVLKQCVPDIPEHCYDYTCCAFWVRIGGIPPGWLLKDVFNDLAKKVGKVLEIQVDPKGSGLQKSGRVRVEVDLSAPLKSGAILDIGNKKLWVEFKYERLPHYCYSCGKIGHYATNCEEIPYEQTT</sequence>
<dbReference type="OMA" id="RYEVKCE"/>
<keyword evidence="1" id="KW-0479">Metal-binding</keyword>
<gene>
    <name evidence="3" type="ORF">EUGRSUZ_C02117</name>
</gene>
<reference evidence="3" key="1">
    <citation type="submission" date="2013-07" db="EMBL/GenBank/DDBJ databases">
        <title>The genome of Eucalyptus grandis.</title>
        <authorList>
            <person name="Schmutz J."/>
            <person name="Hayes R."/>
            <person name="Myburg A."/>
            <person name="Tuskan G."/>
            <person name="Grattapaglia D."/>
            <person name="Rokhsar D.S."/>
        </authorList>
    </citation>
    <scope>NUCLEOTIDE SEQUENCE</scope>
    <source>
        <tissue evidence="3">Leaf extractions</tissue>
    </source>
</reference>
<dbReference type="InterPro" id="IPR036875">
    <property type="entry name" value="Znf_CCHC_sf"/>
</dbReference>
<feature type="domain" description="CCHC-type" evidence="2">
    <location>
        <begin position="148"/>
        <end position="163"/>
    </location>
</feature>
<dbReference type="SMART" id="SM00343">
    <property type="entry name" value="ZnF_C2HC"/>
    <property type="match status" value="1"/>
</dbReference>
<accession>A0A059CR97</accession>
<dbReference type="PROSITE" id="PS50158">
    <property type="entry name" value="ZF_CCHC"/>
    <property type="match status" value="1"/>
</dbReference>
<dbReference type="InterPro" id="IPR025836">
    <property type="entry name" value="Zn_knuckle_CX2CX4HX4C"/>
</dbReference>
<dbReference type="AlphaFoldDB" id="A0A059CR97"/>
<dbReference type="PANTHER" id="PTHR31286">
    <property type="entry name" value="GLYCINE-RICH CELL WALL STRUCTURAL PROTEIN 1.8-LIKE"/>
    <property type="match status" value="1"/>
</dbReference>
<dbReference type="PANTHER" id="PTHR31286:SF99">
    <property type="entry name" value="DUF4283 DOMAIN-CONTAINING PROTEIN"/>
    <property type="match status" value="1"/>
</dbReference>
<dbReference type="Gramene" id="KCW80721">
    <property type="protein sequence ID" value="KCW80721"/>
    <property type="gene ID" value="EUGRSUZ_C02117"/>
</dbReference>
<dbReference type="GO" id="GO:0003676">
    <property type="term" value="F:nucleic acid binding"/>
    <property type="evidence" value="ECO:0007669"/>
    <property type="project" value="InterPro"/>
</dbReference>
<proteinExistence type="predicted"/>
<dbReference type="InParanoid" id="A0A059CR97"/>
<protein>
    <recommendedName>
        <fullName evidence="2">CCHC-type domain-containing protein</fullName>
    </recommendedName>
</protein>
<keyword evidence="1" id="KW-0862">Zinc</keyword>
<organism evidence="3">
    <name type="scientific">Eucalyptus grandis</name>
    <name type="common">Flooded gum</name>
    <dbReference type="NCBI Taxonomy" id="71139"/>
    <lineage>
        <taxon>Eukaryota</taxon>
        <taxon>Viridiplantae</taxon>
        <taxon>Streptophyta</taxon>
        <taxon>Embryophyta</taxon>
        <taxon>Tracheophyta</taxon>
        <taxon>Spermatophyta</taxon>
        <taxon>Magnoliopsida</taxon>
        <taxon>eudicotyledons</taxon>
        <taxon>Gunneridae</taxon>
        <taxon>Pentapetalae</taxon>
        <taxon>rosids</taxon>
        <taxon>malvids</taxon>
        <taxon>Myrtales</taxon>
        <taxon>Myrtaceae</taxon>
        <taxon>Myrtoideae</taxon>
        <taxon>Eucalypteae</taxon>
        <taxon>Eucalyptus</taxon>
    </lineage>
</organism>
<dbReference type="STRING" id="71139.A0A059CR97"/>
<evidence type="ECO:0000259" key="2">
    <source>
        <dbReference type="PROSITE" id="PS50158"/>
    </source>
</evidence>
<name>A0A059CR97_EUCGR</name>
<evidence type="ECO:0000313" key="3">
    <source>
        <dbReference type="EMBL" id="KCW80721.1"/>
    </source>
</evidence>
<dbReference type="InterPro" id="IPR040256">
    <property type="entry name" value="At4g02000-like"/>
</dbReference>